<evidence type="ECO:0000313" key="2">
    <source>
        <dbReference type="EMBL" id="CAL5998529.1"/>
    </source>
</evidence>
<comment type="caution">
    <text evidence="1">The sequence shown here is derived from an EMBL/GenBank/DDBJ whole genome shotgun (WGS) entry which is preliminary data.</text>
</comment>
<gene>
    <name evidence="2" type="ORF">HINF_LOCUS15779</name>
    <name evidence="1" type="ORF">HINF_LOCUS325</name>
</gene>
<dbReference type="EMBL" id="CAXDID020000038">
    <property type="protein sequence ID" value="CAL5998529.1"/>
    <property type="molecule type" value="Genomic_DNA"/>
</dbReference>
<reference evidence="2 3" key="2">
    <citation type="submission" date="2024-07" db="EMBL/GenBank/DDBJ databases">
        <authorList>
            <person name="Akdeniz Z."/>
        </authorList>
    </citation>
    <scope>NUCLEOTIDE SEQUENCE [LARGE SCALE GENOMIC DNA]</scope>
</reference>
<proteinExistence type="predicted"/>
<accession>A0AA86N4G7</accession>
<protein>
    <submittedName>
        <fullName evidence="2">Hypothetical_protein</fullName>
    </submittedName>
</protein>
<organism evidence="1">
    <name type="scientific">Hexamita inflata</name>
    <dbReference type="NCBI Taxonomy" id="28002"/>
    <lineage>
        <taxon>Eukaryota</taxon>
        <taxon>Metamonada</taxon>
        <taxon>Diplomonadida</taxon>
        <taxon>Hexamitidae</taxon>
        <taxon>Hexamitinae</taxon>
        <taxon>Hexamita</taxon>
    </lineage>
</organism>
<dbReference type="AlphaFoldDB" id="A0AA86N4G7"/>
<sequence>MQHDYQENNDDKSSIFDRDDLECTKIYSIFENSDSSSTILEFNSFDSLFTIQFIKEIKYKIAELIREKSRLDYLALYEKRNTLQFQQLLNAQKNFGGSQ</sequence>
<keyword evidence="3" id="KW-1185">Reference proteome</keyword>
<name>A0AA86N4G7_9EUKA</name>
<dbReference type="EMBL" id="CATOUU010000003">
    <property type="protein sequence ID" value="CAI9912680.1"/>
    <property type="molecule type" value="Genomic_DNA"/>
</dbReference>
<evidence type="ECO:0000313" key="3">
    <source>
        <dbReference type="Proteomes" id="UP001642409"/>
    </source>
</evidence>
<evidence type="ECO:0000313" key="1">
    <source>
        <dbReference type="EMBL" id="CAI9912680.1"/>
    </source>
</evidence>
<reference evidence="1" key="1">
    <citation type="submission" date="2023-06" db="EMBL/GenBank/DDBJ databases">
        <authorList>
            <person name="Kurt Z."/>
        </authorList>
    </citation>
    <scope>NUCLEOTIDE SEQUENCE</scope>
</reference>
<dbReference type="Proteomes" id="UP001642409">
    <property type="component" value="Unassembled WGS sequence"/>
</dbReference>